<accession>A0AAN9M6W2</accession>
<evidence type="ECO:0000313" key="1">
    <source>
        <dbReference type="EMBL" id="KAK7347319.1"/>
    </source>
</evidence>
<comment type="caution">
    <text evidence="1">The sequence shown here is derived from an EMBL/GenBank/DDBJ whole genome shotgun (WGS) entry which is preliminary data.</text>
</comment>
<organism evidence="1 2">
    <name type="scientific">Phaseolus coccineus</name>
    <name type="common">Scarlet runner bean</name>
    <name type="synonym">Phaseolus multiflorus</name>
    <dbReference type="NCBI Taxonomy" id="3886"/>
    <lineage>
        <taxon>Eukaryota</taxon>
        <taxon>Viridiplantae</taxon>
        <taxon>Streptophyta</taxon>
        <taxon>Embryophyta</taxon>
        <taxon>Tracheophyta</taxon>
        <taxon>Spermatophyta</taxon>
        <taxon>Magnoliopsida</taxon>
        <taxon>eudicotyledons</taxon>
        <taxon>Gunneridae</taxon>
        <taxon>Pentapetalae</taxon>
        <taxon>rosids</taxon>
        <taxon>fabids</taxon>
        <taxon>Fabales</taxon>
        <taxon>Fabaceae</taxon>
        <taxon>Papilionoideae</taxon>
        <taxon>50 kb inversion clade</taxon>
        <taxon>NPAAA clade</taxon>
        <taxon>indigoferoid/millettioid clade</taxon>
        <taxon>Phaseoleae</taxon>
        <taxon>Phaseolus</taxon>
    </lineage>
</organism>
<reference evidence="1 2" key="1">
    <citation type="submission" date="2024-01" db="EMBL/GenBank/DDBJ databases">
        <title>The genomes of 5 underutilized Papilionoideae crops provide insights into root nodulation and disease resistanc.</title>
        <authorList>
            <person name="Jiang F."/>
        </authorList>
    </citation>
    <scope>NUCLEOTIDE SEQUENCE [LARGE SCALE GENOMIC DNA]</scope>
    <source>
        <strain evidence="1">JINMINGXINNONG_FW02</strain>
        <tissue evidence="1">Leaves</tissue>
    </source>
</reference>
<dbReference type="EMBL" id="JAYMYR010000008">
    <property type="protein sequence ID" value="KAK7347319.1"/>
    <property type="molecule type" value="Genomic_DNA"/>
</dbReference>
<keyword evidence="2" id="KW-1185">Reference proteome</keyword>
<gene>
    <name evidence="1" type="ORF">VNO80_21849</name>
</gene>
<evidence type="ECO:0000313" key="2">
    <source>
        <dbReference type="Proteomes" id="UP001374584"/>
    </source>
</evidence>
<sequence length="83" mass="10144">MVKSGRVVMAIDVVRMVIGDGRSDNGYRRWGEWLEQQRRREQQNSEDELRNCNLAGRGLERRNVRFNYVRIPWNWTLELWFQF</sequence>
<dbReference type="AlphaFoldDB" id="A0AAN9M6W2"/>
<protein>
    <submittedName>
        <fullName evidence="1">Uncharacterized protein</fullName>
    </submittedName>
</protein>
<name>A0AAN9M6W2_PHACN</name>
<dbReference type="Proteomes" id="UP001374584">
    <property type="component" value="Unassembled WGS sequence"/>
</dbReference>
<proteinExistence type="predicted"/>